<dbReference type="EMBL" id="HACG01029469">
    <property type="protein sequence ID" value="CEK76334.1"/>
    <property type="molecule type" value="Transcribed_RNA"/>
</dbReference>
<dbReference type="EMBL" id="HACG01029470">
    <property type="protein sequence ID" value="CEK76335.1"/>
    <property type="molecule type" value="Transcribed_RNA"/>
</dbReference>
<name>A0A0B7A8M0_9EUPU</name>
<feature type="non-terminal residue" evidence="2">
    <location>
        <position position="1"/>
    </location>
</feature>
<organism evidence="2">
    <name type="scientific">Arion vulgaris</name>
    <dbReference type="NCBI Taxonomy" id="1028688"/>
    <lineage>
        <taxon>Eukaryota</taxon>
        <taxon>Metazoa</taxon>
        <taxon>Spiralia</taxon>
        <taxon>Lophotrochozoa</taxon>
        <taxon>Mollusca</taxon>
        <taxon>Gastropoda</taxon>
        <taxon>Heterobranchia</taxon>
        <taxon>Euthyneura</taxon>
        <taxon>Panpulmonata</taxon>
        <taxon>Eupulmonata</taxon>
        <taxon>Stylommatophora</taxon>
        <taxon>Helicina</taxon>
        <taxon>Arionoidea</taxon>
        <taxon>Arionidae</taxon>
        <taxon>Arion</taxon>
    </lineage>
</organism>
<gene>
    <name evidence="2" type="primary">ORF99558</name>
    <name evidence="1" type="synonym">ORF99557</name>
</gene>
<sequence length="52" mass="5677">KCKEPVFIQSGIIVEYSVTAVVLFDQKLMMGDVVNIMTATFTHSVSLVQNSG</sequence>
<evidence type="ECO:0000313" key="1">
    <source>
        <dbReference type="EMBL" id="CEK76334.1"/>
    </source>
</evidence>
<dbReference type="AlphaFoldDB" id="A0A0B7A8M0"/>
<proteinExistence type="predicted"/>
<reference evidence="2" key="1">
    <citation type="submission" date="2014-12" db="EMBL/GenBank/DDBJ databases">
        <title>Insight into the proteome of Arion vulgaris.</title>
        <authorList>
            <person name="Aradska J."/>
            <person name="Bulat T."/>
            <person name="Smidak R."/>
            <person name="Sarate P."/>
            <person name="Gangsoo J."/>
            <person name="Sialana F."/>
            <person name="Bilban M."/>
            <person name="Lubec G."/>
        </authorList>
    </citation>
    <scope>NUCLEOTIDE SEQUENCE</scope>
    <source>
        <tissue evidence="2">Skin</tissue>
    </source>
</reference>
<accession>A0A0B7A8M0</accession>
<protein>
    <submittedName>
        <fullName evidence="2">Uncharacterized protein</fullName>
    </submittedName>
</protein>
<evidence type="ECO:0000313" key="2">
    <source>
        <dbReference type="EMBL" id="CEK76335.1"/>
    </source>
</evidence>